<keyword evidence="3" id="KW-1185">Reference proteome</keyword>
<keyword evidence="1" id="KW-0732">Signal</keyword>
<proteinExistence type="predicted"/>
<reference evidence="2" key="1">
    <citation type="submission" date="2023-08" db="EMBL/GenBank/DDBJ databases">
        <authorList>
            <person name="Alioto T."/>
            <person name="Alioto T."/>
            <person name="Gomez Garrido J."/>
        </authorList>
    </citation>
    <scope>NUCLEOTIDE SEQUENCE</scope>
</reference>
<evidence type="ECO:0000256" key="1">
    <source>
        <dbReference type="SAM" id="SignalP"/>
    </source>
</evidence>
<protein>
    <submittedName>
        <fullName evidence="2">Uncharacterized protein</fullName>
    </submittedName>
</protein>
<organism evidence="2 3">
    <name type="scientific">Octopus vulgaris</name>
    <name type="common">Common octopus</name>
    <dbReference type="NCBI Taxonomy" id="6645"/>
    <lineage>
        <taxon>Eukaryota</taxon>
        <taxon>Metazoa</taxon>
        <taxon>Spiralia</taxon>
        <taxon>Lophotrochozoa</taxon>
        <taxon>Mollusca</taxon>
        <taxon>Cephalopoda</taxon>
        <taxon>Coleoidea</taxon>
        <taxon>Octopodiformes</taxon>
        <taxon>Octopoda</taxon>
        <taxon>Incirrata</taxon>
        <taxon>Octopodidae</taxon>
        <taxon>Octopus</taxon>
    </lineage>
</organism>
<feature type="chain" id="PRO_5041212934" evidence="1">
    <location>
        <begin position="18"/>
        <end position="74"/>
    </location>
</feature>
<evidence type="ECO:0000313" key="3">
    <source>
        <dbReference type="Proteomes" id="UP001162480"/>
    </source>
</evidence>
<dbReference type="EMBL" id="OX597821">
    <property type="protein sequence ID" value="CAI9726847.1"/>
    <property type="molecule type" value="Genomic_DNA"/>
</dbReference>
<dbReference type="Proteomes" id="UP001162480">
    <property type="component" value="Chromosome 8"/>
</dbReference>
<evidence type="ECO:0000313" key="2">
    <source>
        <dbReference type="EMBL" id="CAI9726847.1"/>
    </source>
</evidence>
<name>A0AA36F718_OCTVU</name>
<sequence>MKVVFIILLVVLPLAMAAMSQYDEDIDKRFSLSDLVEKLRSLDLSKGCESACSAIAGGFWSFLCPSACDLLVGN</sequence>
<dbReference type="AlphaFoldDB" id="A0AA36F718"/>
<feature type="signal peptide" evidence="1">
    <location>
        <begin position="1"/>
        <end position="17"/>
    </location>
</feature>
<accession>A0AA36F718</accession>
<gene>
    <name evidence="2" type="ORF">OCTVUL_1B013624</name>
</gene>